<dbReference type="InterPro" id="IPR007110">
    <property type="entry name" value="Ig-like_dom"/>
</dbReference>
<organism evidence="2 3">
    <name type="scientific">Electrophorus voltai</name>
    <dbReference type="NCBI Taxonomy" id="2609070"/>
    <lineage>
        <taxon>Eukaryota</taxon>
        <taxon>Metazoa</taxon>
        <taxon>Chordata</taxon>
        <taxon>Craniata</taxon>
        <taxon>Vertebrata</taxon>
        <taxon>Euteleostomi</taxon>
        <taxon>Actinopterygii</taxon>
        <taxon>Neopterygii</taxon>
        <taxon>Teleostei</taxon>
        <taxon>Ostariophysi</taxon>
        <taxon>Gymnotiformes</taxon>
        <taxon>Gymnotoidei</taxon>
        <taxon>Gymnotidae</taxon>
        <taxon>Electrophorus</taxon>
    </lineage>
</organism>
<protein>
    <recommendedName>
        <fullName evidence="1">Ig-like domain-containing protein</fullName>
    </recommendedName>
</protein>
<keyword evidence="3" id="KW-1185">Reference proteome</keyword>
<evidence type="ECO:0000259" key="1">
    <source>
        <dbReference type="PROSITE" id="PS50835"/>
    </source>
</evidence>
<evidence type="ECO:0000313" key="3">
    <source>
        <dbReference type="Proteomes" id="UP001239994"/>
    </source>
</evidence>
<dbReference type="PROSITE" id="PS50835">
    <property type="entry name" value="IG_LIKE"/>
    <property type="match status" value="1"/>
</dbReference>
<dbReference type="Proteomes" id="UP001239994">
    <property type="component" value="Unassembled WGS sequence"/>
</dbReference>
<dbReference type="InterPro" id="IPR036179">
    <property type="entry name" value="Ig-like_dom_sf"/>
</dbReference>
<dbReference type="SUPFAM" id="SSF48726">
    <property type="entry name" value="Immunoglobulin"/>
    <property type="match status" value="1"/>
</dbReference>
<proteinExistence type="predicted"/>
<dbReference type="PANTHER" id="PTHR46013">
    <property type="entry name" value="VASCULAR CELL ADHESION MOLECULE 1"/>
    <property type="match status" value="1"/>
</dbReference>
<gene>
    <name evidence="2" type="ORF">P4O66_022849</name>
</gene>
<dbReference type="PANTHER" id="PTHR46013:SF4">
    <property type="entry name" value="B-CELL RECEPTOR CD22-RELATED"/>
    <property type="match status" value="1"/>
</dbReference>
<dbReference type="Pfam" id="PF13895">
    <property type="entry name" value="Ig_2"/>
    <property type="match status" value="1"/>
</dbReference>
<reference evidence="2" key="1">
    <citation type="submission" date="2023-03" db="EMBL/GenBank/DDBJ databases">
        <title>Electrophorus voltai genome.</title>
        <authorList>
            <person name="Bian C."/>
        </authorList>
    </citation>
    <scope>NUCLEOTIDE SEQUENCE</scope>
    <source>
        <strain evidence="2">CB-2022</strain>
        <tissue evidence="2">Muscle</tissue>
    </source>
</reference>
<sequence>MRQRDSGECQLMLVMADGKKYLGSTAVNLTVTGAEIRMSPSTLSEGQTVPLSCSAICTFTEKRTYIWYKNRPSTTKALTPYNSLYPNTASYKDMDNYTCAVCTIWHL</sequence>
<accession>A0AAD8ZKN4</accession>
<feature type="domain" description="Ig-like" evidence="1">
    <location>
        <begin position="34"/>
        <end position="107"/>
    </location>
</feature>
<comment type="caution">
    <text evidence="2">The sequence shown here is derived from an EMBL/GenBank/DDBJ whole genome shotgun (WGS) entry which is preliminary data.</text>
</comment>
<dbReference type="EMBL" id="JAROKS010000009">
    <property type="protein sequence ID" value="KAK1801147.1"/>
    <property type="molecule type" value="Genomic_DNA"/>
</dbReference>
<feature type="non-terminal residue" evidence="2">
    <location>
        <position position="1"/>
    </location>
</feature>
<dbReference type="InterPro" id="IPR013783">
    <property type="entry name" value="Ig-like_fold"/>
</dbReference>
<evidence type="ECO:0000313" key="2">
    <source>
        <dbReference type="EMBL" id="KAK1801147.1"/>
    </source>
</evidence>
<dbReference type="Gene3D" id="2.60.40.10">
    <property type="entry name" value="Immunoglobulins"/>
    <property type="match status" value="1"/>
</dbReference>
<name>A0AAD8ZKN4_9TELE</name>
<dbReference type="AlphaFoldDB" id="A0AAD8ZKN4"/>